<dbReference type="Pfam" id="PF00071">
    <property type="entry name" value="Ras"/>
    <property type="match status" value="1"/>
</dbReference>
<reference evidence="5 6" key="1">
    <citation type="submission" date="2019-07" db="EMBL/GenBank/DDBJ databases">
        <title>Draft genome assembly of a fouling barnacle, Amphibalanus amphitrite (Darwin, 1854): The first reference genome for Thecostraca.</title>
        <authorList>
            <person name="Kim W."/>
        </authorList>
    </citation>
    <scope>NUCLEOTIDE SEQUENCE [LARGE SCALE GENOMIC DNA]</scope>
    <source>
        <strain evidence="5">SNU_AA5</strain>
        <tissue evidence="5">Soma without cirri and trophi</tissue>
    </source>
</reference>
<comment type="similarity">
    <text evidence="1">Belongs to the small GTPase superfamily. Rab family.</text>
</comment>
<dbReference type="GO" id="GO:0003924">
    <property type="term" value="F:GTPase activity"/>
    <property type="evidence" value="ECO:0007669"/>
    <property type="project" value="InterPro"/>
</dbReference>
<dbReference type="EMBL" id="VIIS01000412">
    <property type="protein sequence ID" value="KAF0309332.1"/>
    <property type="molecule type" value="Genomic_DNA"/>
</dbReference>
<dbReference type="GO" id="GO:0005525">
    <property type="term" value="F:GTP binding"/>
    <property type="evidence" value="ECO:0007669"/>
    <property type="project" value="UniProtKB-KW"/>
</dbReference>
<dbReference type="GO" id="GO:0045335">
    <property type="term" value="C:phagocytic vesicle"/>
    <property type="evidence" value="ECO:0007669"/>
    <property type="project" value="TreeGrafter"/>
</dbReference>
<feature type="compositionally biased region" description="Polar residues" evidence="4">
    <location>
        <begin position="206"/>
        <end position="221"/>
    </location>
</feature>
<evidence type="ECO:0000256" key="2">
    <source>
        <dbReference type="ARBA" id="ARBA00022741"/>
    </source>
</evidence>
<dbReference type="PANTHER" id="PTHR47981">
    <property type="entry name" value="RAB FAMILY"/>
    <property type="match status" value="1"/>
</dbReference>
<dbReference type="InterPro" id="IPR027417">
    <property type="entry name" value="P-loop_NTPase"/>
</dbReference>
<gene>
    <name evidence="5" type="primary">Rab32_0</name>
    <name evidence="5" type="ORF">FJT64_019545</name>
</gene>
<evidence type="ECO:0000313" key="6">
    <source>
        <dbReference type="Proteomes" id="UP000440578"/>
    </source>
</evidence>
<dbReference type="Proteomes" id="UP000440578">
    <property type="component" value="Unassembled WGS sequence"/>
</dbReference>
<evidence type="ECO:0000256" key="1">
    <source>
        <dbReference type="ARBA" id="ARBA00006270"/>
    </source>
</evidence>
<feature type="compositionally biased region" description="Low complexity" evidence="4">
    <location>
        <begin position="46"/>
        <end position="59"/>
    </location>
</feature>
<organism evidence="5 6">
    <name type="scientific">Amphibalanus amphitrite</name>
    <name type="common">Striped barnacle</name>
    <name type="synonym">Balanus amphitrite</name>
    <dbReference type="NCBI Taxonomy" id="1232801"/>
    <lineage>
        <taxon>Eukaryota</taxon>
        <taxon>Metazoa</taxon>
        <taxon>Ecdysozoa</taxon>
        <taxon>Arthropoda</taxon>
        <taxon>Crustacea</taxon>
        <taxon>Multicrustacea</taxon>
        <taxon>Cirripedia</taxon>
        <taxon>Thoracica</taxon>
        <taxon>Thoracicalcarea</taxon>
        <taxon>Balanomorpha</taxon>
        <taxon>Balanoidea</taxon>
        <taxon>Balanidae</taxon>
        <taxon>Amphibalaninae</taxon>
        <taxon>Amphibalanus</taxon>
    </lineage>
</organism>
<feature type="region of interest" description="Disordered" evidence="4">
    <location>
        <begin position="183"/>
        <end position="230"/>
    </location>
</feature>
<proteinExistence type="inferred from homology"/>
<dbReference type="Gene3D" id="3.40.50.300">
    <property type="entry name" value="P-loop containing nucleotide triphosphate hydrolases"/>
    <property type="match status" value="1"/>
</dbReference>
<evidence type="ECO:0000256" key="4">
    <source>
        <dbReference type="SAM" id="MobiDB-lite"/>
    </source>
</evidence>
<dbReference type="SUPFAM" id="SSF52540">
    <property type="entry name" value="P-loop containing nucleoside triphosphate hydrolases"/>
    <property type="match status" value="1"/>
</dbReference>
<dbReference type="AlphaFoldDB" id="A0A6A4X4R5"/>
<dbReference type="PROSITE" id="PS51419">
    <property type="entry name" value="RAB"/>
    <property type="match status" value="1"/>
</dbReference>
<dbReference type="PANTHER" id="PTHR47981:SF42">
    <property type="entry name" value="RAS-RELATED PROTEIN RAB-7L1-LIKE ISOFORM X1"/>
    <property type="match status" value="1"/>
</dbReference>
<evidence type="ECO:0000313" key="5">
    <source>
        <dbReference type="EMBL" id="KAF0309332.1"/>
    </source>
</evidence>
<accession>A0A6A4X4R5</accession>
<dbReference type="GO" id="GO:0005764">
    <property type="term" value="C:lysosome"/>
    <property type="evidence" value="ECO:0007669"/>
    <property type="project" value="TreeGrafter"/>
</dbReference>
<dbReference type="GO" id="GO:0008333">
    <property type="term" value="P:endosome to lysosome transport"/>
    <property type="evidence" value="ECO:0007669"/>
    <property type="project" value="TreeGrafter"/>
</dbReference>
<dbReference type="SMART" id="SM00175">
    <property type="entry name" value="RAB"/>
    <property type="match status" value="1"/>
</dbReference>
<dbReference type="GO" id="GO:0090385">
    <property type="term" value="P:phagosome-lysosome fusion"/>
    <property type="evidence" value="ECO:0007669"/>
    <property type="project" value="TreeGrafter"/>
</dbReference>
<protein>
    <submittedName>
        <fullName evidence="5">Ras-related protein Rab-32</fullName>
    </submittedName>
</protein>
<dbReference type="OrthoDB" id="6396753at2759"/>
<keyword evidence="3" id="KW-0342">GTP-binding</keyword>
<feature type="region of interest" description="Disordered" evidence="4">
    <location>
        <begin position="42"/>
        <end position="62"/>
    </location>
</feature>
<evidence type="ECO:0000256" key="3">
    <source>
        <dbReference type="ARBA" id="ARBA00023134"/>
    </source>
</evidence>
<dbReference type="InterPro" id="IPR001806">
    <property type="entry name" value="Small_GTPase"/>
</dbReference>
<keyword evidence="2" id="KW-0547">Nucleotide-binding</keyword>
<dbReference type="GO" id="GO:0005770">
    <property type="term" value="C:late endosome"/>
    <property type="evidence" value="ECO:0007669"/>
    <property type="project" value="TreeGrafter"/>
</dbReference>
<name>A0A6A4X4R5_AMPAM</name>
<comment type="caution">
    <text evidence="5">The sequence shown here is derived from an EMBL/GenBank/DDBJ whole genome shotgun (WGS) entry which is preliminary data.</text>
</comment>
<keyword evidence="6" id="KW-1185">Reference proteome</keyword>
<sequence>MGERTRLRLVFLPSVARDGAGERATASPQERHLSAGWREELSGSLEPATPTTPKETTAPWNGSAERSFQGLADAFYKDAHGCVVVFDLGQRRSLRGALRWKRHIDRLCSLPDEQRFPSLLLANKCDVTGGRDVTQWEVEDVVKQADFLTWIEVSAKYNFMVNEAIGYLLRVVLSRAGPPGVDSSVHLTDPDDEPPPSRSCCGAGAGSQTRSRSNESLQASRDSSDQRKEL</sequence>